<proteinExistence type="predicted"/>
<evidence type="ECO:0000313" key="4">
    <source>
        <dbReference type="Proteomes" id="UP000825679"/>
    </source>
</evidence>
<name>A0ABX8ZBS8_9NEIS</name>
<keyword evidence="4" id="KW-1185">Reference proteome</keyword>
<feature type="domain" description="Glycosyltransferase subfamily 4-like N-terminal" evidence="2">
    <location>
        <begin position="30"/>
        <end position="206"/>
    </location>
</feature>
<protein>
    <submittedName>
        <fullName evidence="3">Glycosyltransferase family 4 protein</fullName>
    </submittedName>
</protein>
<dbReference type="InterPro" id="IPR001296">
    <property type="entry name" value="Glyco_trans_1"/>
</dbReference>
<dbReference type="EMBL" id="CP081150">
    <property type="protein sequence ID" value="QZA78319.1"/>
    <property type="molecule type" value="Genomic_DNA"/>
</dbReference>
<accession>A0ABX8ZBS8</accession>
<organism evidence="3 4">
    <name type="scientific">Deefgea tanakiae</name>
    <dbReference type="NCBI Taxonomy" id="2865840"/>
    <lineage>
        <taxon>Bacteria</taxon>
        <taxon>Pseudomonadati</taxon>
        <taxon>Pseudomonadota</taxon>
        <taxon>Betaproteobacteria</taxon>
        <taxon>Neisseriales</taxon>
        <taxon>Chitinibacteraceae</taxon>
        <taxon>Deefgea</taxon>
    </lineage>
</organism>
<dbReference type="PANTHER" id="PTHR12526">
    <property type="entry name" value="GLYCOSYLTRANSFERASE"/>
    <property type="match status" value="1"/>
</dbReference>
<dbReference type="InterPro" id="IPR028098">
    <property type="entry name" value="Glyco_trans_4-like_N"/>
</dbReference>
<evidence type="ECO:0000259" key="1">
    <source>
        <dbReference type="Pfam" id="PF00534"/>
    </source>
</evidence>
<dbReference type="RefSeq" id="WP_221006798.1">
    <property type="nucleotide sequence ID" value="NZ_CP081150.1"/>
</dbReference>
<reference evidence="3 4" key="1">
    <citation type="submission" date="2021-08" db="EMBL/GenBank/DDBJ databases">
        <title>complete genome sequencing of Deefgea sp. D25.</title>
        <authorList>
            <person name="Bae J.-W."/>
            <person name="Gim D.-H."/>
        </authorList>
    </citation>
    <scope>NUCLEOTIDE SEQUENCE [LARGE SCALE GENOMIC DNA]</scope>
    <source>
        <strain evidence="3 4">D25</strain>
    </source>
</reference>
<gene>
    <name evidence="3" type="ORF">K4H28_02560</name>
</gene>
<dbReference type="SUPFAM" id="SSF53756">
    <property type="entry name" value="UDP-Glycosyltransferase/glycogen phosphorylase"/>
    <property type="match status" value="1"/>
</dbReference>
<dbReference type="Pfam" id="PF13579">
    <property type="entry name" value="Glyco_trans_4_4"/>
    <property type="match status" value="1"/>
</dbReference>
<dbReference type="Proteomes" id="UP000825679">
    <property type="component" value="Chromosome"/>
</dbReference>
<dbReference type="CDD" id="cd03794">
    <property type="entry name" value="GT4_WbuB-like"/>
    <property type="match status" value="1"/>
</dbReference>
<evidence type="ECO:0000259" key="2">
    <source>
        <dbReference type="Pfam" id="PF13579"/>
    </source>
</evidence>
<feature type="domain" description="Glycosyl transferase family 1" evidence="1">
    <location>
        <begin position="226"/>
        <end position="383"/>
    </location>
</feature>
<evidence type="ECO:0000313" key="3">
    <source>
        <dbReference type="EMBL" id="QZA78319.1"/>
    </source>
</evidence>
<dbReference type="Gene3D" id="3.40.50.2000">
    <property type="entry name" value="Glycogen Phosphorylase B"/>
    <property type="match status" value="2"/>
</dbReference>
<dbReference type="Pfam" id="PF00534">
    <property type="entry name" value="Glycos_transf_1"/>
    <property type="match status" value="1"/>
</dbReference>
<sequence length="415" mass="45868">MEEKLRAAVRILIITQWFDPEPTFKGLVFARALQAKGHEVEVITGFPNYPGGKIYLGYRIKWRQVEIIDGVRINRVPLYPSHDGSALKRVFNYASFAMSSCLYGIFGVRKPDIVYVYHPPLTVGLSASIVSLFRRVPFIYDIQDLWPDTLAATGMVNNKRALSIVSTLCSFVYKSATKLVVLSPGFKLKLVERGVPAQKIEVIYNWCDEQALQNIVTCDSHELASNGRFNVVFAGNMGKAQGLDTVLDAAKLISSTAPQVLMVMVGGGLEVVRLRKRAEDEKISNILFLPQMPMSQIGRVLSAADVLLVHLKDDPLFSITVPSKTQAYLAVGKPVLMAVRGDAADLVREAQAGICVNSQDVMELAQAILDFANSSKDELSKMGLNGSNFYQKNLSLEVGCNKFIDVFKNVIEKRS</sequence>